<accession>A0A3A1UUD0</accession>
<sequence length="306" mass="34588">MEWLERYQTNVNAVFASALERIEAFPAPLNEIGLRYAASFDPAKHNGQDYICVLLPYWLQDATGISDEQCNRLTLANVYGMLYFFIQDDVMDNPTQTYVKGELALANLLHLEMLSVLRGLFPSDSPFWTYYGRYITTWADCVMNEHTANYFINDPIRTAGKAGPIKLSSTGACLLAGREELIPVIESAVDLSLMTLQMLDDWADWRIDFAEGSYNGLIAMVAHDAGMQAGELTKEKVETQIYVLGCLKRLAEIAKRNHDLILKLQLPLPDLVRYHAYMVEFLVQTAETIENQKRKLLGGGINRFLS</sequence>
<comment type="caution">
    <text evidence="1">The sequence shown here is derived from an EMBL/GenBank/DDBJ whole genome shotgun (WGS) entry which is preliminary data.</text>
</comment>
<dbReference type="OrthoDB" id="2645648at2"/>
<dbReference type="EMBL" id="QXQA01000018">
    <property type="protein sequence ID" value="RIX49414.1"/>
    <property type="molecule type" value="Genomic_DNA"/>
</dbReference>
<evidence type="ECO:0000313" key="1">
    <source>
        <dbReference type="EMBL" id="RIX49414.1"/>
    </source>
</evidence>
<reference evidence="1 2" key="1">
    <citation type="submission" date="2018-09" db="EMBL/GenBank/DDBJ databases">
        <title>Paenibacillus aracenensis nov. sp. isolated from a cave in southern Spain.</title>
        <authorList>
            <person name="Jurado V."/>
            <person name="Gutierrez-Patricio S."/>
            <person name="Gonzalez-Pimentel J.L."/>
            <person name="Miller A.Z."/>
            <person name="Laiz L."/>
            <person name="Saiz-Jimenez C."/>
        </authorList>
    </citation>
    <scope>NUCLEOTIDE SEQUENCE [LARGE SCALE GENOMIC DNA]</scope>
    <source>
        <strain evidence="1 2">DSM 22867</strain>
    </source>
</reference>
<dbReference type="AlphaFoldDB" id="A0A3A1UUD0"/>
<dbReference type="RefSeq" id="WP_119602457.1">
    <property type="nucleotide sequence ID" value="NZ_QXQA01000018.1"/>
</dbReference>
<gene>
    <name evidence="1" type="ORF">D3P08_22985</name>
</gene>
<keyword evidence="2" id="KW-1185">Reference proteome</keyword>
<evidence type="ECO:0000313" key="2">
    <source>
        <dbReference type="Proteomes" id="UP000266482"/>
    </source>
</evidence>
<organism evidence="1 2">
    <name type="scientific">Paenibacillus nanensis</name>
    <dbReference type="NCBI Taxonomy" id="393251"/>
    <lineage>
        <taxon>Bacteria</taxon>
        <taxon>Bacillati</taxon>
        <taxon>Bacillota</taxon>
        <taxon>Bacilli</taxon>
        <taxon>Bacillales</taxon>
        <taxon>Paenibacillaceae</taxon>
        <taxon>Paenibacillus</taxon>
    </lineage>
</organism>
<proteinExistence type="predicted"/>
<name>A0A3A1UUD0_9BACL</name>
<dbReference type="Proteomes" id="UP000266482">
    <property type="component" value="Unassembled WGS sequence"/>
</dbReference>
<protein>
    <submittedName>
        <fullName evidence="1">Uncharacterized protein</fullName>
    </submittedName>
</protein>